<evidence type="ECO:0000313" key="1">
    <source>
        <dbReference type="EMBL" id="KAK0471820.1"/>
    </source>
</evidence>
<name>A0AA39NTY4_9AGAR</name>
<dbReference type="Gene3D" id="3.40.50.200">
    <property type="entry name" value="Peptidase S8/S53 domain"/>
    <property type="match status" value="1"/>
</dbReference>
<sequence>MFAIVISLINDRLIASGKPVLGFFNPFAFFDITTGSNPGYGTNGFPALAGWDPVRHFRSQSYVPYSLTLFGLGASSTAVDMLTLYYTSTIF</sequence>
<dbReference type="InterPro" id="IPR036852">
    <property type="entry name" value="Peptidase_S8/S53_dom_sf"/>
</dbReference>
<proteinExistence type="predicted"/>
<gene>
    <name evidence="1" type="ORF">IW261DRAFT_1571478</name>
</gene>
<reference evidence="1" key="1">
    <citation type="submission" date="2023-06" db="EMBL/GenBank/DDBJ databases">
        <authorList>
            <consortium name="Lawrence Berkeley National Laboratory"/>
            <person name="Ahrendt S."/>
            <person name="Sahu N."/>
            <person name="Indic B."/>
            <person name="Wong-Bajracharya J."/>
            <person name="Merenyi Z."/>
            <person name="Ke H.-M."/>
            <person name="Monk M."/>
            <person name="Kocsube S."/>
            <person name="Drula E."/>
            <person name="Lipzen A."/>
            <person name="Balint B."/>
            <person name="Henrissat B."/>
            <person name="Andreopoulos B."/>
            <person name="Martin F.M."/>
            <person name="Harder C.B."/>
            <person name="Rigling D."/>
            <person name="Ford K.L."/>
            <person name="Foster G.D."/>
            <person name="Pangilinan J."/>
            <person name="Papanicolaou A."/>
            <person name="Barry K."/>
            <person name="LaButti K."/>
            <person name="Viragh M."/>
            <person name="Koriabine M."/>
            <person name="Yan M."/>
            <person name="Riley R."/>
            <person name="Champramary S."/>
            <person name="Plett K.L."/>
            <person name="Tsai I.J."/>
            <person name="Slot J."/>
            <person name="Sipos G."/>
            <person name="Plett J."/>
            <person name="Nagy L.G."/>
            <person name="Grigoriev I.V."/>
        </authorList>
    </citation>
    <scope>NUCLEOTIDE SEQUENCE</scope>
    <source>
        <strain evidence="1">ICMP 16352</strain>
    </source>
</reference>
<dbReference type="GO" id="GO:0004252">
    <property type="term" value="F:serine-type endopeptidase activity"/>
    <property type="evidence" value="ECO:0007669"/>
    <property type="project" value="InterPro"/>
</dbReference>
<dbReference type="Proteomes" id="UP001175227">
    <property type="component" value="Unassembled WGS sequence"/>
</dbReference>
<dbReference type="GO" id="GO:0006508">
    <property type="term" value="P:proteolysis"/>
    <property type="evidence" value="ECO:0007669"/>
    <property type="project" value="InterPro"/>
</dbReference>
<comment type="caution">
    <text evidence="1">The sequence shown here is derived from an EMBL/GenBank/DDBJ whole genome shotgun (WGS) entry which is preliminary data.</text>
</comment>
<keyword evidence="2" id="KW-1185">Reference proteome</keyword>
<organism evidence="1 2">
    <name type="scientific">Armillaria novae-zelandiae</name>
    <dbReference type="NCBI Taxonomy" id="153914"/>
    <lineage>
        <taxon>Eukaryota</taxon>
        <taxon>Fungi</taxon>
        <taxon>Dikarya</taxon>
        <taxon>Basidiomycota</taxon>
        <taxon>Agaricomycotina</taxon>
        <taxon>Agaricomycetes</taxon>
        <taxon>Agaricomycetidae</taxon>
        <taxon>Agaricales</taxon>
        <taxon>Marasmiineae</taxon>
        <taxon>Physalacriaceae</taxon>
        <taxon>Armillaria</taxon>
    </lineage>
</organism>
<evidence type="ECO:0000313" key="2">
    <source>
        <dbReference type="Proteomes" id="UP001175227"/>
    </source>
</evidence>
<accession>A0AA39NTY4</accession>
<dbReference type="AlphaFoldDB" id="A0AA39NTY4"/>
<dbReference type="EMBL" id="JAUEPR010000046">
    <property type="protein sequence ID" value="KAK0471820.1"/>
    <property type="molecule type" value="Genomic_DNA"/>
</dbReference>
<protein>
    <submittedName>
        <fullName evidence="1">Uncharacterized protein</fullName>
    </submittedName>
</protein>